<organism evidence="2 3">
    <name type="scientific">Rhodococcus opacus M213</name>
    <dbReference type="NCBI Taxonomy" id="1129896"/>
    <lineage>
        <taxon>Bacteria</taxon>
        <taxon>Bacillati</taxon>
        <taxon>Actinomycetota</taxon>
        <taxon>Actinomycetes</taxon>
        <taxon>Mycobacteriales</taxon>
        <taxon>Nocardiaceae</taxon>
        <taxon>Rhodococcus</taxon>
    </lineage>
</organism>
<sequence>MAFYSAEALRVFARDSVPEGTFNALQQEIIDGVVDAHDLAHRAGLTRLVEVIGARSTKWQSHRTDFSQ</sequence>
<dbReference type="InterPro" id="IPR046914">
    <property type="entry name" value="ABC-3C_CTD6"/>
</dbReference>
<dbReference type="Pfam" id="PF20282">
    <property type="entry name" value="CTD6"/>
    <property type="match status" value="1"/>
</dbReference>
<reference evidence="2 3" key="1">
    <citation type="journal article" date="2013" name="Genome Announc.">
        <title>Draft Genome Sequence of Rhodococcus opacus Strain M213 Shows a Diverse Catabolic Potential.</title>
        <authorList>
            <person name="Pathak A."/>
            <person name="Green S.J."/>
            <person name="Ogram A."/>
            <person name="Chauhan A."/>
        </authorList>
    </citation>
    <scope>NUCLEOTIDE SEQUENCE [LARGE SCALE GENOMIC DNA]</scope>
    <source>
        <strain evidence="2 3">M213</strain>
    </source>
</reference>
<comment type="caution">
    <text evidence="2">The sequence shown here is derived from an EMBL/GenBank/DDBJ whole genome shotgun (WGS) entry which is preliminary data.</text>
</comment>
<dbReference type="EMBL" id="AJYC02000158">
    <property type="protein sequence ID" value="EKT77325.1"/>
    <property type="molecule type" value="Genomic_DNA"/>
</dbReference>
<evidence type="ECO:0000313" key="2">
    <source>
        <dbReference type="EMBL" id="EKT77325.1"/>
    </source>
</evidence>
<proteinExistence type="predicted"/>
<dbReference type="Proteomes" id="UP000005951">
    <property type="component" value="Unassembled WGS sequence"/>
</dbReference>
<dbReference type="AlphaFoldDB" id="K8XJR5"/>
<evidence type="ECO:0000313" key="3">
    <source>
        <dbReference type="Proteomes" id="UP000005951"/>
    </source>
</evidence>
<protein>
    <recommendedName>
        <fullName evidence="1">ABC-three component systems C-terminal domain-containing protein</fullName>
    </recommendedName>
</protein>
<evidence type="ECO:0000259" key="1">
    <source>
        <dbReference type="Pfam" id="PF20282"/>
    </source>
</evidence>
<accession>K8XJR5</accession>
<name>K8XJR5_RHOOP</name>
<gene>
    <name evidence="2" type="ORF">WSS_A38246</name>
</gene>
<feature type="domain" description="ABC-three component systems C-terminal" evidence="1">
    <location>
        <begin position="2"/>
        <end position="54"/>
    </location>
</feature>